<feature type="transmembrane region" description="Helical" evidence="1">
    <location>
        <begin position="49"/>
        <end position="74"/>
    </location>
</feature>
<comment type="caution">
    <text evidence="2">The sequence shown here is derived from an EMBL/GenBank/DDBJ whole genome shotgun (WGS) entry which is preliminary data.</text>
</comment>
<keyword evidence="1" id="KW-0812">Transmembrane</keyword>
<organism evidence="2 3">
    <name type="scientific">Mucilaginibacter straminoryzae</name>
    <dbReference type="NCBI Taxonomy" id="2932774"/>
    <lineage>
        <taxon>Bacteria</taxon>
        <taxon>Pseudomonadati</taxon>
        <taxon>Bacteroidota</taxon>
        <taxon>Sphingobacteriia</taxon>
        <taxon>Sphingobacteriales</taxon>
        <taxon>Sphingobacteriaceae</taxon>
        <taxon>Mucilaginibacter</taxon>
    </lineage>
</organism>
<feature type="transmembrane region" description="Helical" evidence="1">
    <location>
        <begin position="7"/>
        <end position="29"/>
    </location>
</feature>
<feature type="transmembrane region" description="Helical" evidence="1">
    <location>
        <begin position="86"/>
        <end position="107"/>
    </location>
</feature>
<dbReference type="EMBL" id="JALJEJ010000002">
    <property type="protein sequence ID" value="MCJ8209456.1"/>
    <property type="molecule type" value="Genomic_DNA"/>
</dbReference>
<feature type="transmembrane region" description="Helical" evidence="1">
    <location>
        <begin position="127"/>
        <end position="147"/>
    </location>
</feature>
<keyword evidence="3" id="KW-1185">Reference proteome</keyword>
<dbReference type="AlphaFoldDB" id="A0A9X1X251"/>
<protein>
    <submittedName>
        <fullName evidence="2">Uncharacterized protein</fullName>
    </submittedName>
</protein>
<gene>
    <name evidence="2" type="ORF">MUY27_07030</name>
</gene>
<name>A0A9X1X251_9SPHI</name>
<dbReference type="Proteomes" id="UP001139450">
    <property type="component" value="Unassembled WGS sequence"/>
</dbReference>
<evidence type="ECO:0000256" key="1">
    <source>
        <dbReference type="SAM" id="Phobius"/>
    </source>
</evidence>
<keyword evidence="1" id="KW-0472">Membrane</keyword>
<proteinExistence type="predicted"/>
<sequence>MVNRIVPFLTLVFQIIAATLTLFCVWSLFCLVDYNGGIDGWVTLVVWQFVYGSVIIAVLILTGLILGLPIRLIVPVNRWWKLNQKFCYWGIFAGIILDTIALIKYASETPLFALDQSNYNHRPISTAFFSFTCAALFITAFFILNFYPGRFIKGMMSRFKNISIKNRSFDSLLGR</sequence>
<dbReference type="RefSeq" id="WP_245129282.1">
    <property type="nucleotide sequence ID" value="NZ_JALJEJ010000002.1"/>
</dbReference>
<accession>A0A9X1X251</accession>
<reference evidence="2" key="1">
    <citation type="submission" date="2022-04" db="EMBL/GenBank/DDBJ databases">
        <title>Mucilaginibacter sp. RS28 isolated from freshwater.</title>
        <authorList>
            <person name="Ko S.-R."/>
        </authorList>
    </citation>
    <scope>NUCLEOTIDE SEQUENCE</scope>
    <source>
        <strain evidence="2">RS28</strain>
    </source>
</reference>
<evidence type="ECO:0000313" key="2">
    <source>
        <dbReference type="EMBL" id="MCJ8209456.1"/>
    </source>
</evidence>
<evidence type="ECO:0000313" key="3">
    <source>
        <dbReference type="Proteomes" id="UP001139450"/>
    </source>
</evidence>
<keyword evidence="1" id="KW-1133">Transmembrane helix</keyword>